<protein>
    <submittedName>
        <fullName evidence="2">Uncharacterized protein</fullName>
    </submittedName>
</protein>
<feature type="region of interest" description="Disordered" evidence="1">
    <location>
        <begin position="201"/>
        <end position="272"/>
    </location>
</feature>
<feature type="compositionally biased region" description="Basic and acidic residues" evidence="1">
    <location>
        <begin position="201"/>
        <end position="212"/>
    </location>
</feature>
<accession>A0AAN8WMW5</accession>
<evidence type="ECO:0000313" key="3">
    <source>
        <dbReference type="Proteomes" id="UP001381693"/>
    </source>
</evidence>
<reference evidence="2 3" key="1">
    <citation type="submission" date="2023-11" db="EMBL/GenBank/DDBJ databases">
        <title>Halocaridina rubra genome assembly.</title>
        <authorList>
            <person name="Smith C."/>
        </authorList>
    </citation>
    <scope>NUCLEOTIDE SEQUENCE [LARGE SCALE GENOMIC DNA]</scope>
    <source>
        <strain evidence="2">EP-1</strain>
        <tissue evidence="2">Whole</tissue>
    </source>
</reference>
<sequence length="272" mass="31407">MIHMNTLIQDLSQRMNQEAKKREKVETDVNIRLNELLEEYGSSKLEKDQELREFDEKMKEIQAGFSTSEKQRIHMEISSVATDLSKKIDEKEAKLRIDTVNKLDVIEKQLVEENKRRAAKEKEMQQLFDNQMQASKNYGDEGSDALKKNVDENLNKMRGQVSELKKEVNSMGGQFREHKLTTEKVLTEEIKQRQREVKELNAKHEDLEDRHRLGMATLQATIGDTNRENGGTTPASPDYDESNAGSSRRRRNEPGIDADEMKEVNSTNHSKD</sequence>
<dbReference type="PANTHER" id="PTHR35153:SF1">
    <property type="entry name" value="COILED-COIL DOMAIN-CONTAINING PROTEIN 154"/>
    <property type="match status" value="1"/>
</dbReference>
<evidence type="ECO:0000256" key="1">
    <source>
        <dbReference type="SAM" id="MobiDB-lite"/>
    </source>
</evidence>
<gene>
    <name evidence="2" type="ORF">SK128_006821</name>
</gene>
<comment type="caution">
    <text evidence="2">The sequence shown here is derived from an EMBL/GenBank/DDBJ whole genome shotgun (WGS) entry which is preliminary data.</text>
</comment>
<dbReference type="InterPro" id="IPR029512">
    <property type="entry name" value="CCDC154"/>
</dbReference>
<evidence type="ECO:0000313" key="2">
    <source>
        <dbReference type="EMBL" id="KAK7065908.1"/>
    </source>
</evidence>
<keyword evidence="3" id="KW-1185">Reference proteome</keyword>
<dbReference type="Proteomes" id="UP001381693">
    <property type="component" value="Unassembled WGS sequence"/>
</dbReference>
<dbReference type="AlphaFoldDB" id="A0AAN8WMW5"/>
<feature type="compositionally biased region" description="Basic and acidic residues" evidence="1">
    <location>
        <begin position="259"/>
        <end position="272"/>
    </location>
</feature>
<feature type="compositionally biased region" description="Polar residues" evidence="1">
    <location>
        <begin position="218"/>
        <end position="235"/>
    </location>
</feature>
<proteinExistence type="predicted"/>
<dbReference type="PANTHER" id="PTHR35153">
    <property type="entry name" value="COILED-COIL DOMAIN-CONTAINING PROTEIN 154"/>
    <property type="match status" value="1"/>
</dbReference>
<dbReference type="EMBL" id="JAXCGZ010019656">
    <property type="protein sequence ID" value="KAK7065908.1"/>
    <property type="molecule type" value="Genomic_DNA"/>
</dbReference>
<organism evidence="2 3">
    <name type="scientific">Halocaridina rubra</name>
    <name type="common">Hawaiian red shrimp</name>
    <dbReference type="NCBI Taxonomy" id="373956"/>
    <lineage>
        <taxon>Eukaryota</taxon>
        <taxon>Metazoa</taxon>
        <taxon>Ecdysozoa</taxon>
        <taxon>Arthropoda</taxon>
        <taxon>Crustacea</taxon>
        <taxon>Multicrustacea</taxon>
        <taxon>Malacostraca</taxon>
        <taxon>Eumalacostraca</taxon>
        <taxon>Eucarida</taxon>
        <taxon>Decapoda</taxon>
        <taxon>Pleocyemata</taxon>
        <taxon>Caridea</taxon>
        <taxon>Atyoidea</taxon>
        <taxon>Atyidae</taxon>
        <taxon>Halocaridina</taxon>
    </lineage>
</organism>
<name>A0AAN8WMW5_HALRR</name>